<gene>
    <name evidence="1" type="ORF">MLD38_034416</name>
</gene>
<organism evidence="1 2">
    <name type="scientific">Melastoma candidum</name>
    <dbReference type="NCBI Taxonomy" id="119954"/>
    <lineage>
        <taxon>Eukaryota</taxon>
        <taxon>Viridiplantae</taxon>
        <taxon>Streptophyta</taxon>
        <taxon>Embryophyta</taxon>
        <taxon>Tracheophyta</taxon>
        <taxon>Spermatophyta</taxon>
        <taxon>Magnoliopsida</taxon>
        <taxon>eudicotyledons</taxon>
        <taxon>Gunneridae</taxon>
        <taxon>Pentapetalae</taxon>
        <taxon>rosids</taxon>
        <taxon>malvids</taxon>
        <taxon>Myrtales</taxon>
        <taxon>Melastomataceae</taxon>
        <taxon>Melastomatoideae</taxon>
        <taxon>Melastomateae</taxon>
        <taxon>Melastoma</taxon>
    </lineage>
</organism>
<protein>
    <submittedName>
        <fullName evidence="1">Uncharacterized protein</fullName>
    </submittedName>
</protein>
<name>A0ACB9MC70_9MYRT</name>
<evidence type="ECO:0000313" key="2">
    <source>
        <dbReference type="Proteomes" id="UP001057402"/>
    </source>
</evidence>
<dbReference type="Proteomes" id="UP001057402">
    <property type="component" value="Chromosome 10"/>
</dbReference>
<proteinExistence type="predicted"/>
<reference evidence="2" key="1">
    <citation type="journal article" date="2023" name="Front. Plant Sci.">
        <title>Chromosomal-level genome assembly of Melastoma candidum provides insights into trichome evolution.</title>
        <authorList>
            <person name="Zhong Y."/>
            <person name="Wu W."/>
            <person name="Sun C."/>
            <person name="Zou P."/>
            <person name="Liu Y."/>
            <person name="Dai S."/>
            <person name="Zhou R."/>
        </authorList>
    </citation>
    <scope>NUCLEOTIDE SEQUENCE [LARGE SCALE GENOMIC DNA]</scope>
</reference>
<sequence length="101" mass="11378">MATGDRDRDRDRELLLSVVTEKNGRSKSILHVLDPQPHLHSSHKAIANAVRSWASVKFMTGCVILLPMAITFYIMWGVSFILWMVSSLVSITNHLGINIFD</sequence>
<comment type="caution">
    <text evidence="1">The sequence shown here is derived from an EMBL/GenBank/DDBJ whole genome shotgun (WGS) entry which is preliminary data.</text>
</comment>
<evidence type="ECO:0000313" key="1">
    <source>
        <dbReference type="EMBL" id="KAI4320989.1"/>
    </source>
</evidence>
<keyword evidence="2" id="KW-1185">Reference proteome</keyword>
<dbReference type="EMBL" id="CM042889">
    <property type="protein sequence ID" value="KAI4320989.1"/>
    <property type="molecule type" value="Genomic_DNA"/>
</dbReference>
<accession>A0ACB9MC70</accession>